<name>A0A2R6RUU7_ACTCC</name>
<dbReference type="GO" id="GO:0003723">
    <property type="term" value="F:RNA binding"/>
    <property type="evidence" value="ECO:0007669"/>
    <property type="project" value="TreeGrafter"/>
</dbReference>
<dbReference type="Gramene" id="PSS33798">
    <property type="protein sequence ID" value="PSS33798"/>
    <property type="gene ID" value="CEY00_Acc04197"/>
</dbReference>
<comment type="caution">
    <text evidence="3">The sequence shown here is derived from an EMBL/GenBank/DDBJ whole genome shotgun (WGS) entry which is preliminary data.</text>
</comment>
<reference evidence="4" key="2">
    <citation type="journal article" date="2018" name="BMC Genomics">
        <title>A manually annotated Actinidia chinensis var. chinensis (kiwifruit) genome highlights the challenges associated with draft genomes and gene prediction in plants.</title>
        <authorList>
            <person name="Pilkington S.M."/>
            <person name="Crowhurst R."/>
            <person name="Hilario E."/>
            <person name="Nardozza S."/>
            <person name="Fraser L."/>
            <person name="Peng Y."/>
            <person name="Gunaseelan K."/>
            <person name="Simpson R."/>
            <person name="Tahir J."/>
            <person name="Deroles S.C."/>
            <person name="Templeton K."/>
            <person name="Luo Z."/>
            <person name="Davy M."/>
            <person name="Cheng C."/>
            <person name="McNeilage M."/>
            <person name="Scaglione D."/>
            <person name="Liu Y."/>
            <person name="Zhang Q."/>
            <person name="Datson P."/>
            <person name="De Silva N."/>
            <person name="Gardiner S.E."/>
            <person name="Bassett H."/>
            <person name="Chagne D."/>
            <person name="McCallum J."/>
            <person name="Dzierzon H."/>
            <person name="Deng C."/>
            <person name="Wang Y.Y."/>
            <person name="Barron L."/>
            <person name="Manako K."/>
            <person name="Bowen J."/>
            <person name="Foster T.M."/>
            <person name="Erridge Z.A."/>
            <person name="Tiffin H."/>
            <person name="Waite C.N."/>
            <person name="Davies K.M."/>
            <person name="Grierson E.P."/>
            <person name="Laing W.A."/>
            <person name="Kirk R."/>
            <person name="Chen X."/>
            <person name="Wood M."/>
            <person name="Montefiori M."/>
            <person name="Brummell D.A."/>
            <person name="Schwinn K.E."/>
            <person name="Catanach A."/>
            <person name="Fullerton C."/>
            <person name="Li D."/>
            <person name="Meiyalaghan S."/>
            <person name="Nieuwenhuizen N."/>
            <person name="Read N."/>
            <person name="Prakash R."/>
            <person name="Hunter D."/>
            <person name="Zhang H."/>
            <person name="McKenzie M."/>
            <person name="Knabel M."/>
            <person name="Harris A."/>
            <person name="Allan A.C."/>
            <person name="Gleave A."/>
            <person name="Chen A."/>
            <person name="Janssen B.J."/>
            <person name="Plunkett B."/>
            <person name="Ampomah-Dwamena C."/>
            <person name="Voogd C."/>
            <person name="Leif D."/>
            <person name="Lafferty D."/>
            <person name="Souleyre E.J.F."/>
            <person name="Varkonyi-Gasic E."/>
            <person name="Gambi F."/>
            <person name="Hanley J."/>
            <person name="Yao J.L."/>
            <person name="Cheung J."/>
            <person name="David K.M."/>
            <person name="Warren B."/>
            <person name="Marsh K."/>
            <person name="Snowden K.C."/>
            <person name="Lin-Wang K."/>
            <person name="Brian L."/>
            <person name="Martinez-Sanchez M."/>
            <person name="Wang M."/>
            <person name="Ileperuma N."/>
            <person name="Macnee N."/>
            <person name="Campin R."/>
            <person name="McAtee P."/>
            <person name="Drummond R.S.M."/>
            <person name="Espley R.V."/>
            <person name="Ireland H.S."/>
            <person name="Wu R."/>
            <person name="Atkinson R.G."/>
            <person name="Karunairetnam S."/>
            <person name="Bulley S."/>
            <person name="Chunkath S."/>
            <person name="Hanley Z."/>
            <person name="Storey R."/>
            <person name="Thrimawithana A.H."/>
            <person name="Thomson S."/>
            <person name="David C."/>
            <person name="Testolin R."/>
            <person name="Huang H."/>
            <person name="Hellens R.P."/>
            <person name="Schaffer R.J."/>
        </authorList>
    </citation>
    <scope>NUCLEOTIDE SEQUENCE [LARGE SCALE GENOMIC DNA]</scope>
    <source>
        <strain evidence="4">cv. Red5</strain>
    </source>
</reference>
<organism evidence="3 4">
    <name type="scientific">Actinidia chinensis var. chinensis</name>
    <name type="common">Chinese soft-hair kiwi</name>
    <dbReference type="NCBI Taxonomy" id="1590841"/>
    <lineage>
        <taxon>Eukaryota</taxon>
        <taxon>Viridiplantae</taxon>
        <taxon>Streptophyta</taxon>
        <taxon>Embryophyta</taxon>
        <taxon>Tracheophyta</taxon>
        <taxon>Spermatophyta</taxon>
        <taxon>Magnoliopsida</taxon>
        <taxon>eudicotyledons</taxon>
        <taxon>Gunneridae</taxon>
        <taxon>Pentapetalae</taxon>
        <taxon>asterids</taxon>
        <taxon>Ericales</taxon>
        <taxon>Actinidiaceae</taxon>
        <taxon>Actinidia</taxon>
    </lineage>
</organism>
<proteinExistence type="predicted"/>
<dbReference type="PANTHER" id="PTHR31947">
    <property type="entry name" value="DNA/RNA-BINDING PROTEIN ALBA 3"/>
    <property type="match status" value="1"/>
</dbReference>
<sequence>MAEITIGNPTTTTTVITVADAAKNNKQMEILKKNRIQVSNTKKPLFFYLNLAKKYIKQHNDVVLSALGMAIPTVITIAGILKMNGLAMEKEVSTSTVGTQDEAKGRLVQKPKIEILLERTENVEKMTIAAKEAPKKDAAKKERKIGIEELDVTAGKTS</sequence>
<feature type="domain" description="DNA/RNA-binding protein Alba-like" evidence="2">
    <location>
        <begin position="34"/>
        <end position="88"/>
    </location>
</feature>
<keyword evidence="1" id="KW-1133">Transmembrane helix</keyword>
<dbReference type="InterPro" id="IPR002775">
    <property type="entry name" value="DNA/RNA-bd_Alba-like"/>
</dbReference>
<dbReference type="PIRSF" id="PIRSF030333">
    <property type="entry name" value="UCP030333_Alba"/>
    <property type="match status" value="1"/>
</dbReference>
<reference evidence="3 4" key="1">
    <citation type="submission" date="2017-07" db="EMBL/GenBank/DDBJ databases">
        <title>An improved, manually edited Actinidia chinensis var. chinensis (kiwifruit) genome highlights the challenges associated with draft genomes and gene prediction in plants.</title>
        <authorList>
            <person name="Pilkington S."/>
            <person name="Crowhurst R."/>
            <person name="Hilario E."/>
            <person name="Nardozza S."/>
            <person name="Fraser L."/>
            <person name="Peng Y."/>
            <person name="Gunaseelan K."/>
            <person name="Simpson R."/>
            <person name="Tahir J."/>
            <person name="Deroles S."/>
            <person name="Templeton K."/>
            <person name="Luo Z."/>
            <person name="Davy M."/>
            <person name="Cheng C."/>
            <person name="Mcneilage M."/>
            <person name="Scaglione D."/>
            <person name="Liu Y."/>
            <person name="Zhang Q."/>
            <person name="Datson P."/>
            <person name="De Silva N."/>
            <person name="Gardiner S."/>
            <person name="Bassett H."/>
            <person name="Chagne D."/>
            <person name="Mccallum J."/>
            <person name="Dzierzon H."/>
            <person name="Deng C."/>
            <person name="Wang Y.-Y."/>
            <person name="Barron N."/>
            <person name="Manako K."/>
            <person name="Bowen J."/>
            <person name="Foster T."/>
            <person name="Erridge Z."/>
            <person name="Tiffin H."/>
            <person name="Waite C."/>
            <person name="Davies K."/>
            <person name="Grierson E."/>
            <person name="Laing W."/>
            <person name="Kirk R."/>
            <person name="Chen X."/>
            <person name="Wood M."/>
            <person name="Montefiori M."/>
            <person name="Brummell D."/>
            <person name="Schwinn K."/>
            <person name="Catanach A."/>
            <person name="Fullerton C."/>
            <person name="Li D."/>
            <person name="Meiyalaghan S."/>
            <person name="Nieuwenhuizen N."/>
            <person name="Read N."/>
            <person name="Prakash R."/>
            <person name="Hunter D."/>
            <person name="Zhang H."/>
            <person name="Mckenzie M."/>
            <person name="Knabel M."/>
            <person name="Harris A."/>
            <person name="Allan A."/>
            <person name="Chen A."/>
            <person name="Janssen B."/>
            <person name="Plunkett B."/>
            <person name="Dwamena C."/>
            <person name="Voogd C."/>
            <person name="Leif D."/>
            <person name="Lafferty D."/>
            <person name="Souleyre E."/>
            <person name="Varkonyi-Gasic E."/>
            <person name="Gambi F."/>
            <person name="Hanley J."/>
            <person name="Yao J.-L."/>
            <person name="Cheung J."/>
            <person name="David K."/>
            <person name="Warren B."/>
            <person name="Marsh K."/>
            <person name="Snowden K."/>
            <person name="Lin-Wang K."/>
            <person name="Brian L."/>
            <person name="Martinez-Sanchez M."/>
            <person name="Wang M."/>
            <person name="Ileperuma N."/>
            <person name="Macnee N."/>
            <person name="Campin R."/>
            <person name="Mcatee P."/>
            <person name="Drummond R."/>
            <person name="Espley R."/>
            <person name="Ireland H."/>
            <person name="Wu R."/>
            <person name="Atkinson R."/>
            <person name="Karunairetnam S."/>
            <person name="Bulley S."/>
            <person name="Chunkath S."/>
            <person name="Hanley Z."/>
            <person name="Storey R."/>
            <person name="Thrimawithana A."/>
            <person name="Thomson S."/>
            <person name="David C."/>
            <person name="Testolin R."/>
        </authorList>
    </citation>
    <scope>NUCLEOTIDE SEQUENCE [LARGE SCALE GENOMIC DNA]</scope>
    <source>
        <strain evidence="4">cv. Red5</strain>
        <tissue evidence="3">Young leaf</tissue>
    </source>
</reference>
<dbReference type="Pfam" id="PF01918">
    <property type="entry name" value="Alba"/>
    <property type="match status" value="1"/>
</dbReference>
<dbReference type="InterPro" id="IPR036882">
    <property type="entry name" value="Alba-like_dom_sf"/>
</dbReference>
<dbReference type="EMBL" id="NKQK01000003">
    <property type="protein sequence ID" value="PSS33798.1"/>
    <property type="molecule type" value="Genomic_DNA"/>
</dbReference>
<evidence type="ECO:0000313" key="3">
    <source>
        <dbReference type="EMBL" id="PSS33798.1"/>
    </source>
</evidence>
<evidence type="ECO:0000259" key="2">
    <source>
        <dbReference type="Pfam" id="PF01918"/>
    </source>
</evidence>
<dbReference type="Proteomes" id="UP000241394">
    <property type="component" value="Chromosome LG3"/>
</dbReference>
<dbReference type="InParanoid" id="A0A2R6RUU7"/>
<dbReference type="InterPro" id="IPR014560">
    <property type="entry name" value="UCP030333_Alba"/>
</dbReference>
<dbReference type="OrthoDB" id="1699369at2759"/>
<feature type="transmembrane region" description="Helical" evidence="1">
    <location>
        <begin position="62"/>
        <end position="81"/>
    </location>
</feature>
<dbReference type="SUPFAM" id="SSF82704">
    <property type="entry name" value="AlbA-like"/>
    <property type="match status" value="1"/>
</dbReference>
<dbReference type="GO" id="GO:0005634">
    <property type="term" value="C:nucleus"/>
    <property type="evidence" value="ECO:0007669"/>
    <property type="project" value="TreeGrafter"/>
</dbReference>
<accession>A0A2R6RUU7</accession>
<dbReference type="STRING" id="1590841.A0A2R6RUU7"/>
<keyword evidence="1" id="KW-0812">Transmembrane</keyword>
<evidence type="ECO:0000256" key="1">
    <source>
        <dbReference type="SAM" id="Phobius"/>
    </source>
</evidence>
<gene>
    <name evidence="3" type="ORF">CEY00_Acc04197</name>
</gene>
<dbReference type="Gene3D" id="3.30.110.20">
    <property type="entry name" value="Alba-like domain"/>
    <property type="match status" value="1"/>
</dbReference>
<evidence type="ECO:0000313" key="4">
    <source>
        <dbReference type="Proteomes" id="UP000241394"/>
    </source>
</evidence>
<keyword evidence="4" id="KW-1185">Reference proteome</keyword>
<dbReference type="AlphaFoldDB" id="A0A2R6RUU7"/>
<dbReference type="PANTHER" id="PTHR31947:SF19">
    <property type="entry name" value="ALBA DNA_RNA-BINDING PROTEIN"/>
    <property type="match status" value="1"/>
</dbReference>
<protein>
    <submittedName>
        <fullName evidence="3">DNA/RNA-binding protein Alba-like protein</fullName>
    </submittedName>
</protein>
<keyword evidence="1" id="KW-0472">Membrane</keyword>